<sequence length="191" mass="21131">MTSHPLSKYSPEEETLIRRLVAERKLSASQIAHQVNRGRDHDCQVTRNAVIGKVRRMGLYLSANPPGGAWSRKSNAPRVKKPAAPYELPGSLAKKALNVFDGSDRFSFKVPAPKPRRTDEEPHRVGMRFIDCVPDRFTPSRCRMPVDLSPQGQKGGPDMVCCGILTEPGKSTCEHCAARLVDRSQDRKAAA</sequence>
<keyword evidence="2" id="KW-1185">Reference proteome</keyword>
<evidence type="ECO:0008006" key="3">
    <source>
        <dbReference type="Google" id="ProtNLM"/>
    </source>
</evidence>
<protein>
    <recommendedName>
        <fullName evidence="3">GcrA cell cycle regulator</fullName>
    </recommendedName>
</protein>
<dbReference type="Proteomes" id="UP000463224">
    <property type="component" value="Unassembled WGS sequence"/>
</dbReference>
<evidence type="ECO:0000313" key="2">
    <source>
        <dbReference type="Proteomes" id="UP000463224"/>
    </source>
</evidence>
<comment type="caution">
    <text evidence="1">The sequence shown here is derived from an EMBL/GenBank/DDBJ whole genome shotgun (WGS) entry which is preliminary data.</text>
</comment>
<organism evidence="1 2">
    <name type="scientific">Nitratireductor arenosus</name>
    <dbReference type="NCBI Taxonomy" id="2682096"/>
    <lineage>
        <taxon>Bacteria</taxon>
        <taxon>Pseudomonadati</taxon>
        <taxon>Pseudomonadota</taxon>
        <taxon>Alphaproteobacteria</taxon>
        <taxon>Hyphomicrobiales</taxon>
        <taxon>Phyllobacteriaceae</taxon>
        <taxon>Nitratireductor</taxon>
    </lineage>
</organism>
<gene>
    <name evidence="1" type="ORF">GN330_16570</name>
</gene>
<dbReference type="InterPro" id="IPR011681">
    <property type="entry name" value="GcrA"/>
</dbReference>
<dbReference type="AlphaFoldDB" id="A0A844QLH2"/>
<dbReference type="Pfam" id="PF07750">
    <property type="entry name" value="GcrA"/>
    <property type="match status" value="1"/>
</dbReference>
<accession>A0A844QLH2</accession>
<dbReference type="RefSeq" id="WP_156713841.1">
    <property type="nucleotide sequence ID" value="NZ_WPHG01000004.1"/>
</dbReference>
<dbReference type="EMBL" id="WPHG01000004">
    <property type="protein sequence ID" value="MVA98863.1"/>
    <property type="molecule type" value="Genomic_DNA"/>
</dbReference>
<reference evidence="1 2" key="1">
    <citation type="submission" date="2019-12" db="EMBL/GenBank/DDBJ databases">
        <title>Nitratireductor arenosus sp. nov., Isolated from sea sand, Jeju island, South Korea.</title>
        <authorList>
            <person name="Kim W."/>
        </authorList>
    </citation>
    <scope>NUCLEOTIDE SEQUENCE [LARGE SCALE GENOMIC DNA]</scope>
    <source>
        <strain evidence="1 2">CAU 1489</strain>
    </source>
</reference>
<evidence type="ECO:0000313" key="1">
    <source>
        <dbReference type="EMBL" id="MVA98863.1"/>
    </source>
</evidence>
<name>A0A844QLH2_9HYPH</name>
<proteinExistence type="predicted"/>